<dbReference type="Proteomes" id="UP000054408">
    <property type="component" value="Unassembled WGS sequence"/>
</dbReference>
<dbReference type="STRING" id="461836.A0A0L0DDH4"/>
<dbReference type="Gene3D" id="1.10.357.40">
    <property type="entry name" value="YbiA-like"/>
    <property type="match status" value="1"/>
</dbReference>
<keyword evidence="4" id="KW-1185">Reference proteome</keyword>
<dbReference type="AlphaFoldDB" id="A0A0L0DDH4"/>
<organism evidence="3 4">
    <name type="scientific">Thecamonas trahens ATCC 50062</name>
    <dbReference type="NCBI Taxonomy" id="461836"/>
    <lineage>
        <taxon>Eukaryota</taxon>
        <taxon>Apusozoa</taxon>
        <taxon>Apusomonadida</taxon>
        <taxon>Apusomonadidae</taxon>
        <taxon>Thecamonas</taxon>
    </lineage>
</organism>
<dbReference type="NCBIfam" id="TIGR02464">
    <property type="entry name" value="ribofla_fusion"/>
    <property type="match status" value="1"/>
</dbReference>
<dbReference type="InterPro" id="IPR018490">
    <property type="entry name" value="cNMP-bd_dom_sf"/>
</dbReference>
<dbReference type="EMBL" id="GL349460">
    <property type="protein sequence ID" value="KNC50151.1"/>
    <property type="molecule type" value="Genomic_DNA"/>
</dbReference>
<dbReference type="SUPFAM" id="SSF51206">
    <property type="entry name" value="cAMP-binding domain-like"/>
    <property type="match status" value="1"/>
</dbReference>
<feature type="compositionally biased region" description="Low complexity" evidence="1">
    <location>
        <begin position="1"/>
        <end position="16"/>
    </location>
</feature>
<gene>
    <name evidence="3" type="ORF">AMSG_06287</name>
</gene>
<dbReference type="RefSeq" id="XP_013756997.1">
    <property type="nucleotide sequence ID" value="XM_013901543.1"/>
</dbReference>
<dbReference type="InterPro" id="IPR012816">
    <property type="entry name" value="NADAR"/>
</dbReference>
<feature type="domain" description="NADAR" evidence="2">
    <location>
        <begin position="51"/>
        <end position="191"/>
    </location>
</feature>
<evidence type="ECO:0000313" key="4">
    <source>
        <dbReference type="Proteomes" id="UP000054408"/>
    </source>
</evidence>
<dbReference type="InterPro" id="IPR014710">
    <property type="entry name" value="RmlC-like_jellyroll"/>
</dbReference>
<evidence type="ECO:0000256" key="1">
    <source>
        <dbReference type="SAM" id="MobiDB-lite"/>
    </source>
</evidence>
<sequence length="865" mass="90379">MSTSESNESSTGSSNSLQLNISPRNGHAHATGSTLATVVYFGSEKSDLVMREHVCLNNEYIAPFTLSNVEYATAEHCYQAAKVRAFDPKAAIAVSRALTAADARHMAKDAVQAAIAAGVYNAPAWARRREQAMFEALKAKCVQNQHILQVLLETGDATLVEDSPADPYWGGTAPGARNRLGVLLMELRSTLAGTHSITIGLAQSTSDSLSDESTPPSSPWRATLPRSPARFPAGVCTLTELATSSRGVDLGSMVGGEPQIKAVLGDTPPFNLLPLHALARLARGVRYLEYSGGALLATPGGVRDDGHAFVLLEGSVVASTSDGSESTVAPFVLFGEHYALMGVRSATYSVPRGGMAHVLAIPSALLLAVLEPMTPVALALATSALARHPATKLLAELHATIRAAAATGNEFDVGALVARYAALEAALYPEIGTGLAMPAWQAAVAVLPLPLFVPADVTLAGPTWDAGCVEEASLGKVTLADGESHLVGLCTALAVHWHQMTKLQTNMCDDMAAVEGVLQAAGLVDDDLLRAALDAHDTLPTVHLAVESRAELDTKLTSWSHKLALAVGDVLAVDTALEAVGIDVVFGGHAACADALSPWCRDAQARIEAWAHARSVAADVVAAYLAAHPDEAASRRAADASAGIHVIDSGVCSGPAVVVVDTGRGADAERRALVNVAAMSGEAAAAALRALILVFGENIRSINMVTAADRLAGRKGDFVLASHAVLAGTGHVVALDAGMDDEAVVLDMRASCGVQRGPVLTAPACTPEPMLGLYVKAYGCVARDATMGTMAQEMQNAREMGLLRRTSRARFVAVLADRVSREAAATMIEFIHRATIFDSHHTSYQRSSSLTIDSMYDRSSALMAE</sequence>
<protein>
    <submittedName>
        <fullName evidence="3">Swarming motility protein YbiA</fullName>
    </submittedName>
</protein>
<proteinExistence type="predicted"/>
<feature type="region of interest" description="Disordered" evidence="1">
    <location>
        <begin position="1"/>
        <end position="24"/>
    </location>
</feature>
<dbReference type="InterPro" id="IPR037238">
    <property type="entry name" value="YbiA-like_sf"/>
</dbReference>
<dbReference type="CDD" id="cd15457">
    <property type="entry name" value="NADAR"/>
    <property type="match status" value="1"/>
</dbReference>
<dbReference type="Pfam" id="PF08719">
    <property type="entry name" value="NADAR"/>
    <property type="match status" value="1"/>
</dbReference>
<evidence type="ECO:0000259" key="2">
    <source>
        <dbReference type="Pfam" id="PF08719"/>
    </source>
</evidence>
<dbReference type="Gene3D" id="2.60.120.10">
    <property type="entry name" value="Jelly Rolls"/>
    <property type="match status" value="1"/>
</dbReference>
<dbReference type="OrthoDB" id="206452at2759"/>
<evidence type="ECO:0000313" key="3">
    <source>
        <dbReference type="EMBL" id="KNC50151.1"/>
    </source>
</evidence>
<feature type="compositionally biased region" description="Polar residues" evidence="1">
    <location>
        <begin position="203"/>
        <end position="215"/>
    </location>
</feature>
<reference evidence="3 4" key="1">
    <citation type="submission" date="2010-05" db="EMBL/GenBank/DDBJ databases">
        <title>The Genome Sequence of Thecamonas trahens ATCC 50062.</title>
        <authorList>
            <consortium name="The Broad Institute Genome Sequencing Platform"/>
            <person name="Russ C."/>
            <person name="Cuomo C."/>
            <person name="Shea T."/>
            <person name="Young S.K."/>
            <person name="Zeng Q."/>
            <person name="Koehrsen M."/>
            <person name="Haas B."/>
            <person name="Borodovsky M."/>
            <person name="Guigo R."/>
            <person name="Alvarado L."/>
            <person name="Berlin A."/>
            <person name="Bochicchio J."/>
            <person name="Borenstein D."/>
            <person name="Chapman S."/>
            <person name="Chen Z."/>
            <person name="Freedman E."/>
            <person name="Gellesch M."/>
            <person name="Goldberg J."/>
            <person name="Griggs A."/>
            <person name="Gujja S."/>
            <person name="Heilman E."/>
            <person name="Heiman D."/>
            <person name="Hepburn T."/>
            <person name="Howarth C."/>
            <person name="Jen D."/>
            <person name="Larson L."/>
            <person name="Mehta T."/>
            <person name="Park D."/>
            <person name="Pearson M."/>
            <person name="Roberts A."/>
            <person name="Saif S."/>
            <person name="Shenoy N."/>
            <person name="Sisk P."/>
            <person name="Stolte C."/>
            <person name="Sykes S."/>
            <person name="Thomson T."/>
            <person name="Walk T."/>
            <person name="White J."/>
            <person name="Yandava C."/>
            <person name="Burger G."/>
            <person name="Gray M.W."/>
            <person name="Holland P.W.H."/>
            <person name="King N."/>
            <person name="Lang F.B.F."/>
            <person name="Roger A.J."/>
            <person name="Ruiz-Trillo I."/>
            <person name="Lander E."/>
            <person name="Nusbaum C."/>
        </authorList>
    </citation>
    <scope>NUCLEOTIDE SEQUENCE [LARGE SCALE GENOMIC DNA]</scope>
    <source>
        <strain evidence="3 4">ATCC 50062</strain>
    </source>
</reference>
<dbReference type="SUPFAM" id="SSF143990">
    <property type="entry name" value="YbiA-like"/>
    <property type="match status" value="1"/>
</dbReference>
<dbReference type="GeneID" id="25565486"/>
<name>A0A0L0DDH4_THETB</name>
<feature type="region of interest" description="Disordered" evidence="1">
    <location>
        <begin position="203"/>
        <end position="225"/>
    </location>
</feature>
<accession>A0A0L0DDH4</accession>